<comment type="similarity">
    <text evidence="17">Belongs to the helicase family. Dicer subfamily.</text>
</comment>
<dbReference type="SMART" id="SM00949">
    <property type="entry name" value="PAZ"/>
    <property type="match status" value="1"/>
</dbReference>
<dbReference type="Pfam" id="PF25597">
    <property type="entry name" value="SH3_retrovirus"/>
    <property type="match status" value="1"/>
</dbReference>
<evidence type="ECO:0000256" key="17">
    <source>
        <dbReference type="ARBA" id="ARBA00035116"/>
    </source>
</evidence>
<evidence type="ECO:0000256" key="12">
    <source>
        <dbReference type="ARBA" id="ARBA00022842"/>
    </source>
</evidence>
<dbReference type="ExpressionAtlas" id="F6H2U0">
    <property type="expression patterns" value="baseline and differential"/>
</dbReference>
<dbReference type="Gene3D" id="3.30.160.380">
    <property type="entry name" value="Dicer dimerisation domain"/>
    <property type="match status" value="1"/>
</dbReference>
<dbReference type="FunCoup" id="F6H2U0">
    <property type="interactions" value="1802"/>
</dbReference>
<evidence type="ECO:0000256" key="11">
    <source>
        <dbReference type="ARBA" id="ARBA00022840"/>
    </source>
</evidence>
<dbReference type="STRING" id="29760.F6H2U0"/>
<evidence type="ECO:0000256" key="10">
    <source>
        <dbReference type="ARBA" id="ARBA00022806"/>
    </source>
</evidence>
<evidence type="ECO:0000256" key="8">
    <source>
        <dbReference type="ARBA" id="ARBA00022759"/>
    </source>
</evidence>
<evidence type="ECO:0000259" key="20">
    <source>
        <dbReference type="PROSITE" id="PS50142"/>
    </source>
</evidence>
<evidence type="ECO:0000256" key="4">
    <source>
        <dbReference type="ARBA" id="ARBA00022722"/>
    </source>
</evidence>
<dbReference type="GO" id="GO:0046872">
    <property type="term" value="F:metal ion binding"/>
    <property type="evidence" value="ECO:0007669"/>
    <property type="project" value="UniProtKB-KW"/>
</dbReference>
<dbReference type="InterPro" id="IPR014720">
    <property type="entry name" value="dsRBD_dom"/>
</dbReference>
<dbReference type="GO" id="GO:0004386">
    <property type="term" value="F:helicase activity"/>
    <property type="evidence" value="ECO:0007669"/>
    <property type="project" value="UniProtKB-KW"/>
</dbReference>
<dbReference type="SUPFAM" id="SSF54768">
    <property type="entry name" value="dsRNA-binding domain-like"/>
    <property type="match status" value="1"/>
</dbReference>
<keyword evidence="25" id="KW-1185">Reference proteome</keyword>
<feature type="domain" description="Dicer dsRNA-binding fold" evidence="23">
    <location>
        <begin position="849"/>
        <end position="939"/>
    </location>
</feature>
<gene>
    <name evidence="24" type="ordered locus">VIT_04s0008g02170</name>
</gene>
<evidence type="ECO:0000256" key="15">
    <source>
        <dbReference type="ARBA" id="ARBA00023211"/>
    </source>
</evidence>
<dbReference type="InterPro" id="IPR036085">
    <property type="entry name" value="PAZ_dom_sf"/>
</dbReference>
<dbReference type="EMBL" id="FN595231">
    <property type="protein sequence ID" value="CCB46625.1"/>
    <property type="molecule type" value="Genomic_DNA"/>
</dbReference>
<keyword evidence="4" id="KW-0540">Nuclease</keyword>
<comment type="cofactor">
    <cofactor evidence="1">
        <name>Mn(2+)</name>
        <dbReference type="ChEBI" id="CHEBI:29035"/>
    </cofactor>
</comment>
<dbReference type="PROSITE" id="PS00517">
    <property type="entry name" value="RNASE_3_1"/>
    <property type="match status" value="1"/>
</dbReference>
<evidence type="ECO:0000259" key="22">
    <source>
        <dbReference type="PROSITE" id="PS51194"/>
    </source>
</evidence>
<dbReference type="HOGENOM" id="CLU_234950_0_0_1"/>
<dbReference type="CDD" id="cd00593">
    <property type="entry name" value="RIBOc"/>
    <property type="match status" value="2"/>
</dbReference>
<dbReference type="Gene3D" id="2.170.260.10">
    <property type="entry name" value="paz domain"/>
    <property type="match status" value="1"/>
</dbReference>
<evidence type="ECO:0000256" key="5">
    <source>
        <dbReference type="ARBA" id="ARBA00022723"/>
    </source>
</evidence>
<reference evidence="25" key="1">
    <citation type="journal article" date="2007" name="Nature">
        <title>The grapevine genome sequence suggests ancestral hexaploidization in major angiosperm phyla.</title>
        <authorList>
            <consortium name="The French-Italian Public Consortium for Grapevine Genome Characterization."/>
            <person name="Jaillon O."/>
            <person name="Aury J.-M."/>
            <person name="Noel B."/>
            <person name="Policriti A."/>
            <person name="Clepet C."/>
            <person name="Casagrande A."/>
            <person name="Choisne N."/>
            <person name="Aubourg S."/>
            <person name="Vitulo N."/>
            <person name="Jubin C."/>
            <person name="Vezzi A."/>
            <person name="Legeai F."/>
            <person name="Hugueney P."/>
            <person name="Dasilva C."/>
            <person name="Horner D."/>
            <person name="Mica E."/>
            <person name="Jublot D."/>
            <person name="Poulain J."/>
            <person name="Bruyere C."/>
            <person name="Billault A."/>
            <person name="Segurens B."/>
            <person name="Gouyvenoux M."/>
            <person name="Ugarte E."/>
            <person name="Cattonaro F."/>
            <person name="Anthouard V."/>
            <person name="Vico V."/>
            <person name="Del Fabbro C."/>
            <person name="Alaux M."/>
            <person name="Di Gaspero G."/>
            <person name="Dumas V."/>
            <person name="Felice N."/>
            <person name="Paillard S."/>
            <person name="Juman I."/>
            <person name="Moroldo M."/>
            <person name="Scalabrin S."/>
            <person name="Canaguier A."/>
            <person name="Le Clainche I."/>
            <person name="Malacrida G."/>
            <person name="Durand E."/>
            <person name="Pesole G."/>
            <person name="Laucou V."/>
            <person name="Chatelet P."/>
            <person name="Merdinoglu D."/>
            <person name="Delledonne M."/>
            <person name="Pezzotti M."/>
            <person name="Lecharny A."/>
            <person name="Scarpelli C."/>
            <person name="Artiguenave F."/>
            <person name="Pe M.E."/>
            <person name="Valle G."/>
            <person name="Morgante M."/>
            <person name="Caboche M."/>
            <person name="Adam-Blondon A.-F."/>
            <person name="Weissenbach J."/>
            <person name="Quetier F."/>
            <person name="Wincker P."/>
        </authorList>
    </citation>
    <scope>NUCLEOTIDE SEQUENCE [LARGE SCALE GENOMIC DNA]</scope>
    <source>
        <strain evidence="25">cv. Pinot noir / PN40024</strain>
    </source>
</reference>
<dbReference type="GO" id="GO:0005737">
    <property type="term" value="C:cytoplasm"/>
    <property type="evidence" value="ECO:0000318"/>
    <property type="project" value="GO_Central"/>
</dbReference>
<keyword evidence="6" id="KW-0677">Repeat</keyword>
<comment type="cofactor">
    <cofactor evidence="2">
        <name>Mg(2+)</name>
        <dbReference type="ChEBI" id="CHEBI:18420"/>
    </cofactor>
</comment>
<dbReference type="InterPro" id="IPR057670">
    <property type="entry name" value="SH3_retrovirus"/>
</dbReference>
<dbReference type="Pfam" id="PF07727">
    <property type="entry name" value="RVT_2"/>
    <property type="match status" value="1"/>
</dbReference>
<dbReference type="GO" id="GO:0030422">
    <property type="term" value="P:siRNA processing"/>
    <property type="evidence" value="ECO:0000318"/>
    <property type="project" value="GO_Central"/>
</dbReference>
<dbReference type="FunFam" id="3.40.50.300:FF:000420">
    <property type="entry name" value="Endoribonuclease dicer-like 1"/>
    <property type="match status" value="1"/>
</dbReference>
<dbReference type="PROSITE" id="PS50142">
    <property type="entry name" value="RNASE_3_2"/>
    <property type="match status" value="2"/>
</dbReference>
<keyword evidence="16" id="KW-0539">Nucleus</keyword>
<dbReference type="InterPro" id="IPR043502">
    <property type="entry name" value="DNA/RNA_pol_sf"/>
</dbReference>
<evidence type="ECO:0000313" key="25">
    <source>
        <dbReference type="Proteomes" id="UP000009183"/>
    </source>
</evidence>
<evidence type="ECO:0000256" key="6">
    <source>
        <dbReference type="ARBA" id="ARBA00022737"/>
    </source>
</evidence>
<dbReference type="PROSITE" id="PS50821">
    <property type="entry name" value="PAZ"/>
    <property type="match status" value="1"/>
</dbReference>
<dbReference type="Pfam" id="PF00035">
    <property type="entry name" value="dsrm"/>
    <property type="match status" value="1"/>
</dbReference>
<dbReference type="Pfam" id="PF02170">
    <property type="entry name" value="PAZ"/>
    <property type="match status" value="1"/>
</dbReference>
<evidence type="ECO:0000256" key="7">
    <source>
        <dbReference type="ARBA" id="ARBA00022741"/>
    </source>
</evidence>
<dbReference type="GO" id="GO:0005524">
    <property type="term" value="F:ATP binding"/>
    <property type="evidence" value="ECO:0007669"/>
    <property type="project" value="UniProtKB-KW"/>
</dbReference>
<evidence type="ECO:0000256" key="16">
    <source>
        <dbReference type="ARBA" id="ARBA00023242"/>
    </source>
</evidence>
<keyword evidence="13 18" id="KW-0694">RNA-binding</keyword>
<dbReference type="FunFam" id="3.30.160.380:FF:000001">
    <property type="entry name" value="Endoribonuclease dicer-like 1"/>
    <property type="match status" value="1"/>
</dbReference>
<keyword evidence="15" id="KW-0464">Manganese</keyword>
<dbReference type="eggNOG" id="KOG0701">
    <property type="taxonomic scope" value="Eukaryota"/>
</dbReference>
<comment type="subcellular location">
    <subcellularLocation>
        <location evidence="3">Nucleus</location>
    </subcellularLocation>
</comment>
<dbReference type="Gene3D" id="3.30.160.20">
    <property type="match status" value="2"/>
</dbReference>
<evidence type="ECO:0000313" key="24">
    <source>
        <dbReference type="EMBL" id="CCB46625.1"/>
    </source>
</evidence>
<dbReference type="GO" id="GO:0005634">
    <property type="term" value="C:nucleus"/>
    <property type="evidence" value="ECO:0000318"/>
    <property type="project" value="GO_Central"/>
</dbReference>
<dbReference type="InterPro" id="IPR001650">
    <property type="entry name" value="Helicase_C-like"/>
</dbReference>
<dbReference type="CDD" id="cd09272">
    <property type="entry name" value="RNase_HI_RT_Ty1"/>
    <property type="match status" value="1"/>
</dbReference>
<dbReference type="SMART" id="SM00490">
    <property type="entry name" value="HELICc"/>
    <property type="match status" value="1"/>
</dbReference>
<dbReference type="InterPro" id="IPR013103">
    <property type="entry name" value="RVT_2"/>
</dbReference>
<dbReference type="InParanoid" id="F6H2U0"/>
<dbReference type="SMR" id="F6H2U0"/>
<name>F6H2U0_VITVI</name>
<organism evidence="24 25">
    <name type="scientific">Vitis vinifera</name>
    <name type="common">Grape</name>
    <dbReference type="NCBI Taxonomy" id="29760"/>
    <lineage>
        <taxon>Eukaryota</taxon>
        <taxon>Viridiplantae</taxon>
        <taxon>Streptophyta</taxon>
        <taxon>Embryophyta</taxon>
        <taxon>Tracheophyta</taxon>
        <taxon>Spermatophyta</taxon>
        <taxon>Magnoliopsida</taxon>
        <taxon>eudicotyledons</taxon>
        <taxon>Gunneridae</taxon>
        <taxon>Pentapetalae</taxon>
        <taxon>rosids</taxon>
        <taxon>Vitales</taxon>
        <taxon>Vitaceae</taxon>
        <taxon>Viteae</taxon>
        <taxon>Vitis</taxon>
    </lineage>
</organism>
<evidence type="ECO:0000256" key="18">
    <source>
        <dbReference type="PROSITE-ProRule" id="PRU00657"/>
    </source>
</evidence>
<evidence type="ECO:0000256" key="3">
    <source>
        <dbReference type="ARBA" id="ARBA00004123"/>
    </source>
</evidence>
<feature type="domain" description="RNase III" evidence="20">
    <location>
        <begin position="1309"/>
        <end position="1480"/>
    </location>
</feature>
<dbReference type="PROSITE" id="PS51194">
    <property type="entry name" value="HELICASE_CTER"/>
    <property type="match status" value="1"/>
</dbReference>
<evidence type="ECO:0000256" key="2">
    <source>
        <dbReference type="ARBA" id="ARBA00001946"/>
    </source>
</evidence>
<keyword evidence="11" id="KW-0067">ATP-binding</keyword>
<dbReference type="FunFam" id="1.10.1520.10:FF:000004">
    <property type="entry name" value="Endoribonuclease dicer-like 1"/>
    <property type="match status" value="1"/>
</dbReference>
<dbReference type="Pfam" id="PF00271">
    <property type="entry name" value="Helicase_C"/>
    <property type="match status" value="1"/>
</dbReference>
<dbReference type="eggNOG" id="KOG0017">
    <property type="taxonomic scope" value="Eukaryota"/>
</dbReference>
<dbReference type="SMART" id="SM00535">
    <property type="entry name" value="RIBOc"/>
    <property type="match status" value="2"/>
</dbReference>
<evidence type="ECO:0000256" key="14">
    <source>
        <dbReference type="ARBA" id="ARBA00023158"/>
    </source>
</evidence>
<dbReference type="InterPro" id="IPR036389">
    <property type="entry name" value="RNase_III_sf"/>
</dbReference>
<dbReference type="InterPro" id="IPR003100">
    <property type="entry name" value="PAZ_dom"/>
</dbReference>
<dbReference type="Gene3D" id="1.10.1520.10">
    <property type="entry name" value="Ribonuclease III domain"/>
    <property type="match status" value="2"/>
</dbReference>
<dbReference type="Pfam" id="PF03368">
    <property type="entry name" value="Dicer_dimer"/>
    <property type="match status" value="1"/>
</dbReference>
<evidence type="ECO:0000259" key="21">
    <source>
        <dbReference type="PROSITE" id="PS50821"/>
    </source>
</evidence>
<keyword evidence="9" id="KW-0378">Hydrolase</keyword>
<dbReference type="GO" id="GO:0003723">
    <property type="term" value="F:RNA binding"/>
    <property type="evidence" value="ECO:0000318"/>
    <property type="project" value="GO_Central"/>
</dbReference>
<dbReference type="PANTHER" id="PTHR14950:SF46">
    <property type="entry name" value="ENDORIBONUCLEASE DICER HOMOLOG 3"/>
    <property type="match status" value="1"/>
</dbReference>
<keyword evidence="14" id="KW-0943">RNA-mediated gene silencing</keyword>
<dbReference type="SUPFAM" id="SSF101690">
    <property type="entry name" value="PAZ domain"/>
    <property type="match status" value="1"/>
</dbReference>
<dbReference type="InterPro" id="IPR038248">
    <property type="entry name" value="Dicer_dimer_sf"/>
</dbReference>
<dbReference type="PROSITE" id="PS51327">
    <property type="entry name" value="DICER_DSRBF"/>
    <property type="match status" value="1"/>
</dbReference>
<evidence type="ECO:0000259" key="19">
    <source>
        <dbReference type="PROSITE" id="PS50137"/>
    </source>
</evidence>
<proteinExistence type="inferred from homology"/>
<dbReference type="FunFam" id="1.10.1520.10:FF:000008">
    <property type="entry name" value="Dicer-like 104"/>
    <property type="match status" value="1"/>
</dbReference>
<feature type="domain" description="Helicase C-terminal" evidence="22">
    <location>
        <begin position="667"/>
        <end position="819"/>
    </location>
</feature>
<dbReference type="SUPFAM" id="SSF56672">
    <property type="entry name" value="DNA/RNA polymerases"/>
    <property type="match status" value="1"/>
</dbReference>
<dbReference type="FunFam" id="2.170.260.10:FF:000004">
    <property type="entry name" value="Dicer-like 104"/>
    <property type="match status" value="1"/>
</dbReference>
<keyword evidence="7" id="KW-0547">Nucleotide-binding</keyword>
<dbReference type="SUPFAM" id="SSF69065">
    <property type="entry name" value="RNase III domain-like"/>
    <property type="match status" value="2"/>
</dbReference>
<keyword evidence="8" id="KW-0255">Endonuclease</keyword>
<dbReference type="PROSITE" id="PS50137">
    <property type="entry name" value="DS_RBD"/>
    <property type="match status" value="1"/>
</dbReference>
<keyword evidence="10" id="KW-0347">Helicase</keyword>
<evidence type="ECO:0000256" key="1">
    <source>
        <dbReference type="ARBA" id="ARBA00001936"/>
    </source>
</evidence>
<evidence type="ECO:0000256" key="13">
    <source>
        <dbReference type="ARBA" id="ARBA00022884"/>
    </source>
</evidence>
<feature type="domain" description="DRBM" evidence="19">
    <location>
        <begin position="1734"/>
        <end position="1758"/>
    </location>
</feature>
<sequence>MKCLFLGYSRLQKGYRCYSLETHRYFISADVTFFEDSPFFSTTSESLPVSEVLPIPIVSPPDAMPPRPLQVYHRRPRVVAPLPFPEAPADSLPIPSASPAPALPSPNDLPIAVRKGTRSTRNPHPIYNFLSYHRLSSPYSAFVYAISSVSFPKSTHEALSHPGWRQAMVDEMAALHSNGTWDLVVLPSGKSTVGCRWVYAVKVGPDGQVDRLKARLVAKGYTQVYGSDYGDTFSPVAKIASVRLLLSMAAMCSWPLYQLDIKNAFLHGDLAEEVYMEQPPGFVAQGESGLVCRLRRSLYGLKQSPRAWFSRFSSVVQEFGMLRSTADHSVFYHHNSLGQCIYLVVYVDDIVITGSDQDGIQKLKQHLFTHFQTKDLGKLKYFLGIEIAQSSSGVVLSQRKYALDILEETGMLDCKPVDTPMDPNVKLVPGQGEPLGDPGRYRRLVDADWAGSPTDRRSTSGYCVFIGGNLISWKSKKQDVVARSSAEAEYRAMALATCELIWLRHLLQELRFGKDEQMKLICDNQAALHIASNPVFHERTKHIEVDCHFIREKIASGCVATSFVNSNDQLADIFTKSLRGPRIKYICNKLGAYDAVKVCIENVSNAQEEFEFYRQSSSQCKCFLQEVLGIIGGYLPHGDGNYLNSESDILKAVDKGYITPKLHELLQLFQSFGVARKVLCLIFVERIITAKVIERFIKKIIYLSHFTVSYLTGSNSSVDALAPKAQRETLESFRSGKVNLLFATDVVEEGIHVPNCSCVIRFDLPKTVRSYVQSRGRARQSDSQFIIMLERGNTEQRDQLFDIIRSEYSMTDTATNRDPDGYTLKAYTIEEMDSYFVDSTGASVTADSSVSLIHRYCEKLPGDKYFTPKPFFHFTYLEGMYECKLTLPPNAAFQTIIGPGNKNSHLSKQLVCLEACKKLHQMGALDDHLLPYVEEPSENDIIVKSKGSAAGAGTTKRKELHGTTQTCALSGTWGDKIDGAIFQAYKIDFSCNIVNELYSGFVLLIESKLDDDVGNIEMELYLISKFVRTSVSSCGQVSLDAEQVMKAMRFHELFFNSLFGRLFIGSKSSGVRREFLLNTQQKSLWSSSNMYLLLPIESSNIPSDESWRINWPGINSCASVVEFLEKRSQLSTGNMNDDTGNPSPCSTGLVETECKSISTVHLANNSVHVNNLKNMVVLAIHTGRIYSILDVVIDTSAESPFDGSADVNSSNYTTFAEYFNNKYGIVLMYPGQPLLLLKQSHNAHNLLVNFNDEGGEALQTGQKMLNEKAQTHVHMPPELLVSIEVPITVLKSSYLLPSLIHRLESLMLASQLREEIAFTTGSQISSSLILEAITTLRCSESFSMERLELLGDSVLKYAVSCHLFLKYPKKHEGQLSARRSWVVCNSTLHKLGTDRSLQGYIRDGAFDPRRWVAPGQRSIRPVPCSCGVDALEVPLDGKFQTEDTKIVVGKSCDRGHRWMGSKTIADCVEALIGAYYVGGGLNAALHLMKWFGIDVELEPSLVDEAIATASLRTYIPKANEIEILESKIGYEFSVKGLLLEAITHATEQELGVGYCYQRLEFLGDSVLDVLITWHLYQSHRDIDPGELTDLRSASVNNESFAQVAVRRNLQQHLQHCSGLLLGQIKEYAKYLSGSDDVPNPLQSTKGPKALGDLVESIAGAILIDTKLNLNEVWRIFKPLLSPIVTPDKLELPPLRELNELCDSLGYFIKEKCTNKGELVHAELRLQMIDVLLVGEGCGRNKKAAKGQAAAQLLKNLEKRGISYSRSNSKRRKQGADLVGVSSSLNMGGDACGQSNNEDSSELIKFHKKQKTTGMQLCTRTSIANNCLENACKPKLDTPVIKSINMKKGGPRSSLYELCKRLQWPMPSFESKEQRSRFPIIFGEGSERREGFNSFISSISLHIPNCGVMECRGDHRADKKSSLDSAALVMLHELQRRGKLIIHD</sequence>
<feature type="domain" description="RNase III" evidence="20">
    <location>
        <begin position="1521"/>
        <end position="1666"/>
    </location>
</feature>
<dbReference type="InterPro" id="IPR000999">
    <property type="entry name" value="RNase_III_dom"/>
</dbReference>
<keyword evidence="5" id="KW-0479">Metal-binding</keyword>
<dbReference type="PANTHER" id="PTHR14950">
    <property type="entry name" value="DICER-RELATED"/>
    <property type="match status" value="1"/>
</dbReference>
<feature type="domain" description="PAZ" evidence="21">
    <location>
        <begin position="1158"/>
        <end position="1284"/>
    </location>
</feature>
<protein>
    <submittedName>
        <fullName evidence="24">Uncharacterized protein</fullName>
    </submittedName>
</protein>
<dbReference type="PaxDb" id="29760-VIT_04s0008g02170.t01"/>
<dbReference type="InterPro" id="IPR005034">
    <property type="entry name" value="Dicer_dimerisation"/>
</dbReference>
<keyword evidence="12" id="KW-0460">Magnesium</keyword>
<accession>F6H2U0</accession>
<dbReference type="CDD" id="cd18802">
    <property type="entry name" value="SF2_C_dicer"/>
    <property type="match status" value="1"/>
</dbReference>
<dbReference type="Gene3D" id="3.40.50.300">
    <property type="entry name" value="P-loop containing nucleotide triphosphate hydrolases"/>
    <property type="match status" value="1"/>
</dbReference>
<evidence type="ECO:0000259" key="23">
    <source>
        <dbReference type="PROSITE" id="PS51327"/>
    </source>
</evidence>
<evidence type="ECO:0000256" key="9">
    <source>
        <dbReference type="ARBA" id="ARBA00022801"/>
    </source>
</evidence>
<dbReference type="Pfam" id="PF00636">
    <property type="entry name" value="Ribonuclease_3"/>
    <property type="match status" value="2"/>
</dbReference>
<dbReference type="SUPFAM" id="SSF52540">
    <property type="entry name" value="P-loop containing nucleoside triphosphate hydrolases"/>
    <property type="match status" value="1"/>
</dbReference>
<dbReference type="Proteomes" id="UP000009183">
    <property type="component" value="Chromosome 4"/>
</dbReference>
<dbReference type="GO" id="GO:0010267">
    <property type="term" value="P:ta-siRNA processing"/>
    <property type="evidence" value="ECO:0007669"/>
    <property type="project" value="UniProtKB-ARBA"/>
</dbReference>
<dbReference type="GO" id="GO:0004525">
    <property type="term" value="F:ribonuclease III activity"/>
    <property type="evidence" value="ECO:0000318"/>
    <property type="project" value="GO_Central"/>
</dbReference>
<dbReference type="InterPro" id="IPR027417">
    <property type="entry name" value="P-loop_NTPase"/>
</dbReference>